<gene>
    <name evidence="1" type="ORF">EV662_11154</name>
</gene>
<keyword evidence="2" id="KW-1185">Reference proteome</keyword>
<proteinExistence type="predicted"/>
<name>A0A4R2PWD2_9RHOB</name>
<dbReference type="Proteomes" id="UP000294835">
    <property type="component" value="Unassembled WGS sequence"/>
</dbReference>
<evidence type="ECO:0000313" key="2">
    <source>
        <dbReference type="Proteomes" id="UP000294835"/>
    </source>
</evidence>
<dbReference type="EMBL" id="SLXP01000011">
    <property type="protein sequence ID" value="TCP39574.1"/>
    <property type="molecule type" value="Genomic_DNA"/>
</dbReference>
<evidence type="ECO:0000313" key="1">
    <source>
        <dbReference type="EMBL" id="TCP39574.1"/>
    </source>
</evidence>
<reference evidence="1 2" key="1">
    <citation type="submission" date="2019-03" db="EMBL/GenBank/DDBJ databases">
        <title>Genomic Encyclopedia of Type Strains, Phase IV (KMG-IV): sequencing the most valuable type-strain genomes for metagenomic binning, comparative biology and taxonomic classification.</title>
        <authorList>
            <person name="Goeker M."/>
        </authorList>
    </citation>
    <scope>NUCLEOTIDE SEQUENCE [LARGE SCALE GENOMIC DNA]</scope>
    <source>
        <strain evidence="1 2">DSM 18063</strain>
    </source>
</reference>
<dbReference type="OrthoDB" id="7847180at2"/>
<dbReference type="RefSeq" id="WP_132464439.1">
    <property type="nucleotide sequence ID" value="NZ_SLXP01000011.1"/>
</dbReference>
<dbReference type="AlphaFoldDB" id="A0A4R2PWD2"/>
<comment type="caution">
    <text evidence="1">The sequence shown here is derived from an EMBL/GenBank/DDBJ whole genome shotgun (WGS) entry which is preliminary data.</text>
</comment>
<accession>A0A4R2PWD2</accession>
<organism evidence="1 2">
    <name type="scientific">Rhodovulum marinum</name>
    <dbReference type="NCBI Taxonomy" id="320662"/>
    <lineage>
        <taxon>Bacteria</taxon>
        <taxon>Pseudomonadati</taxon>
        <taxon>Pseudomonadota</taxon>
        <taxon>Alphaproteobacteria</taxon>
        <taxon>Rhodobacterales</taxon>
        <taxon>Paracoccaceae</taxon>
        <taxon>Rhodovulum</taxon>
    </lineage>
</organism>
<protein>
    <submittedName>
        <fullName evidence="1">Uncharacterized protein</fullName>
    </submittedName>
</protein>
<sequence length="775" mass="84498">MLKLTSALLAGTAMTLTITQGGNSASAQVPSWGNPTAGTISIELTRTRGQVAPDSVTFRVNTTQSLFQTPLEHPESTPPGHRQQYYPRYHDLIYLWDFYGDAAWANVPEAEKEWSAPTRLPPGCASRRYGKGPEAMHLYREGGTYVASVLVYEPSSGLWATASTEVEVAKPEDFYLSVVAFDTDSVPAHDDPDMPSWITDRVNAGTLVFDGFQETDVNFSFTAVSAEWKINGGYSYYYPFVDDRRPGIINTRPENGNKTLFLWKRNKTYNVHFNSNSDNISGIDAYGTGDDPIWNNLTSSPRSAGTIRLAPPQGIEGEIHCSNIDLRGGYDPTVAPFSATLPENLNVGVYVPGSAASFIADKITLTGFWDTISLNYVNGIFHCNDFTIAKRGSYGALCSSEMEGGRTGYFGFTGTEIVDAAGTVQEGKSAAAFRVPRSNLLYISHTNATSQVQECYRLQDMSGASFPPRYDSHMYVFDSIGQGGLGVVSTYTNGRNPNLPNLGNTILDGCIFIPRVNGSEHMSYVQGMGVTIRNCIFHSFLGAPASSAIAVQRRGDVDLSDQAAIDAFFNSALGVAPFIEQWRDFFKARVAPNKFYGNTFVHYSPFTRSLIVPFVELIRMVSLRDDPAATNPIPELDAQVRIYSYWPQDQWGDNVESWPDADNNTTLAGWIADGNLAGINYKLDETAPLLDAWGNQITLLDQNIYTYNGPGDITVTPVPVTPAYILSGLPSGAAPDPSGVTRTTNFAMGPAIGETVADWIANEPGDRANIGARKL</sequence>